<comment type="caution">
    <text evidence="11">The sequence shown here is derived from an EMBL/GenBank/DDBJ whole genome shotgun (WGS) entry which is preliminary data.</text>
</comment>
<keyword evidence="12" id="KW-1185">Reference proteome</keyword>
<gene>
    <name evidence="11" type="ORF">FVE85_0749</name>
</gene>
<dbReference type="NCBIfam" id="TIGR00707">
    <property type="entry name" value="argD"/>
    <property type="match status" value="1"/>
</dbReference>
<dbReference type="InterPro" id="IPR015421">
    <property type="entry name" value="PyrdxlP-dep_Trfase_major"/>
</dbReference>
<dbReference type="PANTHER" id="PTHR11986:SF79">
    <property type="entry name" value="ACETYLORNITHINE AMINOTRANSFERASE, MITOCHONDRIAL"/>
    <property type="match status" value="1"/>
</dbReference>
<evidence type="ECO:0000313" key="11">
    <source>
        <dbReference type="EMBL" id="KAA8497020.1"/>
    </source>
</evidence>
<dbReference type="InterPro" id="IPR005814">
    <property type="entry name" value="Aminotrans_3"/>
</dbReference>
<dbReference type="InterPro" id="IPR004636">
    <property type="entry name" value="AcOrn/SuccOrn_fam"/>
</dbReference>
<evidence type="ECO:0000256" key="6">
    <source>
        <dbReference type="ARBA" id="ARBA00022576"/>
    </source>
</evidence>
<dbReference type="PIRSF" id="PIRSF000521">
    <property type="entry name" value="Transaminase_4ab_Lys_Orn"/>
    <property type="match status" value="1"/>
</dbReference>
<evidence type="ECO:0000313" key="12">
    <source>
        <dbReference type="Proteomes" id="UP000324585"/>
    </source>
</evidence>
<protein>
    <recommendedName>
        <fullName evidence="5">acetylornithine transaminase</fullName>
        <ecNumber evidence="5">2.6.1.11</ecNumber>
    </recommendedName>
</protein>
<dbReference type="GO" id="GO:0042802">
    <property type="term" value="F:identical protein binding"/>
    <property type="evidence" value="ECO:0007669"/>
    <property type="project" value="TreeGrafter"/>
</dbReference>
<dbReference type="InterPro" id="IPR015424">
    <property type="entry name" value="PyrdxlP-dep_Trfase"/>
</dbReference>
<keyword evidence="7" id="KW-0028">Amino-acid biosynthesis</keyword>
<dbReference type="OMA" id="MVPGFKY"/>
<evidence type="ECO:0000256" key="2">
    <source>
        <dbReference type="ARBA" id="ARBA00004173"/>
    </source>
</evidence>
<dbReference type="Gene3D" id="3.90.1150.10">
    <property type="entry name" value="Aspartate Aminotransferase, domain 1"/>
    <property type="match status" value="1"/>
</dbReference>
<dbReference type="GO" id="GO:0003992">
    <property type="term" value="F:N2-acetyl-L-ornithine:2-oxoglutarate 5-aminotransferase activity"/>
    <property type="evidence" value="ECO:0007669"/>
    <property type="project" value="UniProtKB-EC"/>
</dbReference>
<comment type="pathway">
    <text evidence="3">Amino-acid biosynthesis; L-arginine biosynthesis; N(2)-acetyl-L-ornithine from L-glutamate: step 4/4.</text>
</comment>
<evidence type="ECO:0000256" key="9">
    <source>
        <dbReference type="ARBA" id="ARBA00022898"/>
    </source>
</evidence>
<dbReference type="PROSITE" id="PS00600">
    <property type="entry name" value="AA_TRANSFER_CLASS_3"/>
    <property type="match status" value="1"/>
</dbReference>
<evidence type="ECO:0000256" key="1">
    <source>
        <dbReference type="ARBA" id="ARBA00001933"/>
    </source>
</evidence>
<dbReference type="Proteomes" id="UP000324585">
    <property type="component" value="Unassembled WGS sequence"/>
</dbReference>
<dbReference type="EMBL" id="VRMN01000002">
    <property type="protein sequence ID" value="KAA8497020.1"/>
    <property type="molecule type" value="Genomic_DNA"/>
</dbReference>
<dbReference type="FunFam" id="3.40.640.10:FF:000004">
    <property type="entry name" value="Acetylornithine aminotransferase"/>
    <property type="match status" value="1"/>
</dbReference>
<dbReference type="AlphaFoldDB" id="A0A5J4Z180"/>
<keyword evidence="8 11" id="KW-0808">Transferase</keyword>
<dbReference type="GO" id="GO:0006526">
    <property type="term" value="P:L-arginine biosynthetic process"/>
    <property type="evidence" value="ECO:0007669"/>
    <property type="project" value="UniProtKB-UniPathway"/>
</dbReference>
<dbReference type="EC" id="2.6.1.11" evidence="5"/>
<sequence>MAFVGHVNGLVGGHGSHGNVPAGSSCQRQSVVRCTPRTSRTVYMTVSKDAVAVPTNTHAPAAVQPGESHLAHADAYKFEDFDQYVMNTYVRFKIAITKGAGCKLYDSTGKEYLDLVAGIATCTLGHGDARLAKTVQEVMSNVHHVSNLFYIPPQGELAKKLAQRSIADRVFFCNSGAEANEAAIKLTRKYFFAKPENDGKVPVIITANQSFHGRTLATVTATGQAKYQKNFTPLVQGFEYCNYNDVEGLKAVVEKLKNSSTHKLAGIMMEALQGEGGVVPATYPFLRTARNLCDDNDALLIFDEVQVGVGRTGSLWGYEQSGVLPDVFTVAKGLAGGVPIGAMLCREKCNVFKPGEHASTFGGNFLATSCGLTVFNALFEGNVLENVKQRGAQLKAGLLELQAKYPSVVEECRGMGLIQGVQLKSSAGFTSIDIVGKAIEKGVLFVPAGPSVLRMVPPLVISAAEIAQGLSTLDAVFAELSK</sequence>
<evidence type="ECO:0000256" key="3">
    <source>
        <dbReference type="ARBA" id="ARBA00005024"/>
    </source>
</evidence>
<reference evidence="12" key="1">
    <citation type="journal article" date="2019" name="Nat. Commun.">
        <title>Expansion of phycobilisome linker gene families in mesophilic red algae.</title>
        <authorList>
            <person name="Lee J."/>
            <person name="Kim D."/>
            <person name="Bhattacharya D."/>
            <person name="Yoon H.S."/>
        </authorList>
    </citation>
    <scope>NUCLEOTIDE SEQUENCE [LARGE SCALE GENOMIC DNA]</scope>
    <source>
        <strain evidence="12">CCMP 1328</strain>
    </source>
</reference>
<name>A0A5J4Z180_PORPP</name>
<evidence type="ECO:0000256" key="7">
    <source>
        <dbReference type="ARBA" id="ARBA00022605"/>
    </source>
</evidence>
<comment type="similarity">
    <text evidence="4 10">Belongs to the class-III pyridoxal-phosphate-dependent aminotransferase family.</text>
</comment>
<dbReference type="InterPro" id="IPR050103">
    <property type="entry name" value="Class-III_PLP-dep_AT"/>
</dbReference>
<dbReference type="CDD" id="cd00610">
    <property type="entry name" value="OAT_like"/>
    <property type="match status" value="1"/>
</dbReference>
<dbReference type="Pfam" id="PF00202">
    <property type="entry name" value="Aminotran_3"/>
    <property type="match status" value="1"/>
</dbReference>
<evidence type="ECO:0000256" key="8">
    <source>
        <dbReference type="ARBA" id="ARBA00022679"/>
    </source>
</evidence>
<dbReference type="InterPro" id="IPR015422">
    <property type="entry name" value="PyrdxlP-dep_Trfase_small"/>
</dbReference>
<dbReference type="GO" id="GO:0005739">
    <property type="term" value="C:mitochondrion"/>
    <property type="evidence" value="ECO:0007669"/>
    <property type="project" value="UniProtKB-SubCell"/>
</dbReference>
<dbReference type="UniPathway" id="UPA00068">
    <property type="reaction ID" value="UER00109"/>
</dbReference>
<comment type="subcellular location">
    <subcellularLocation>
        <location evidence="2">Mitochondrion</location>
    </subcellularLocation>
</comment>
<accession>A0A5J4Z180</accession>
<dbReference type="GO" id="GO:0030170">
    <property type="term" value="F:pyridoxal phosphate binding"/>
    <property type="evidence" value="ECO:0007669"/>
    <property type="project" value="InterPro"/>
</dbReference>
<evidence type="ECO:0000256" key="4">
    <source>
        <dbReference type="ARBA" id="ARBA00008954"/>
    </source>
</evidence>
<dbReference type="HAMAP" id="MF_01107">
    <property type="entry name" value="ArgD_aminotrans_3"/>
    <property type="match status" value="1"/>
</dbReference>
<dbReference type="Gene3D" id="3.40.640.10">
    <property type="entry name" value="Type I PLP-dependent aspartate aminotransferase-like (Major domain)"/>
    <property type="match status" value="1"/>
</dbReference>
<evidence type="ECO:0000256" key="10">
    <source>
        <dbReference type="RuleBase" id="RU003560"/>
    </source>
</evidence>
<proteinExistence type="inferred from homology"/>
<dbReference type="PANTHER" id="PTHR11986">
    <property type="entry name" value="AMINOTRANSFERASE CLASS III"/>
    <property type="match status" value="1"/>
</dbReference>
<comment type="cofactor">
    <cofactor evidence="1">
        <name>pyridoxal 5'-phosphate</name>
        <dbReference type="ChEBI" id="CHEBI:597326"/>
    </cofactor>
</comment>
<keyword evidence="6 11" id="KW-0032">Aminotransferase</keyword>
<dbReference type="InterPro" id="IPR049704">
    <property type="entry name" value="Aminotrans_3_PPA_site"/>
</dbReference>
<organism evidence="11 12">
    <name type="scientific">Porphyridium purpureum</name>
    <name type="common">Red alga</name>
    <name type="synonym">Porphyridium cruentum</name>
    <dbReference type="NCBI Taxonomy" id="35688"/>
    <lineage>
        <taxon>Eukaryota</taxon>
        <taxon>Rhodophyta</taxon>
        <taxon>Bangiophyceae</taxon>
        <taxon>Porphyridiales</taxon>
        <taxon>Porphyridiaceae</taxon>
        <taxon>Porphyridium</taxon>
    </lineage>
</organism>
<dbReference type="NCBIfam" id="NF002325">
    <property type="entry name" value="PRK01278.1"/>
    <property type="match status" value="1"/>
</dbReference>
<dbReference type="SUPFAM" id="SSF53383">
    <property type="entry name" value="PLP-dependent transferases"/>
    <property type="match status" value="1"/>
</dbReference>
<keyword evidence="9 10" id="KW-0663">Pyridoxal phosphate</keyword>
<evidence type="ECO:0000256" key="5">
    <source>
        <dbReference type="ARBA" id="ARBA00012919"/>
    </source>
</evidence>
<dbReference type="OrthoDB" id="425114at2759"/>